<sequence>MTIDYWKQIVSGFSNYPKGIQAAFPFLLASIIHQESYLRRTLNASHPIFTARVFSANSLIDTLRGVTVLAIGASPVCGISATGIPAHLAVAKQVNELRREVTSLHKELDGLKTELAENLPNQVAVKVVSELRQHFVVNGVAPVSLRDLDTRMGDLRSSMATEFRSILNDMNLTHTTTLSSTSSEQQPEWQSWSWNDGKLLHAVPKNWEFPARVNAKAIWNLWFFGDRDSKIRPYRLLNKQHDISTAHRMRHSRVSILMEYLEQLCDGVTQHH</sequence>
<evidence type="ECO:0000313" key="1">
    <source>
        <dbReference type="EMBL" id="ETM33984.1"/>
    </source>
</evidence>
<accession>W2MER1</accession>
<name>W2MER1_PHYNI</name>
<dbReference type="Proteomes" id="UP000054532">
    <property type="component" value="Unassembled WGS sequence"/>
</dbReference>
<gene>
    <name evidence="1" type="ORF">L914_18833</name>
</gene>
<protein>
    <submittedName>
        <fullName evidence="1">Uncharacterized protein</fullName>
    </submittedName>
</protein>
<proteinExistence type="predicted"/>
<dbReference type="EMBL" id="KI695870">
    <property type="protein sequence ID" value="ETM33984.1"/>
    <property type="molecule type" value="Genomic_DNA"/>
</dbReference>
<feature type="non-terminal residue" evidence="1">
    <location>
        <position position="272"/>
    </location>
</feature>
<organism evidence="1">
    <name type="scientific">Phytophthora nicotianae</name>
    <name type="common">Potato buckeye rot agent</name>
    <name type="synonym">Phytophthora parasitica</name>
    <dbReference type="NCBI Taxonomy" id="4792"/>
    <lineage>
        <taxon>Eukaryota</taxon>
        <taxon>Sar</taxon>
        <taxon>Stramenopiles</taxon>
        <taxon>Oomycota</taxon>
        <taxon>Peronosporomycetes</taxon>
        <taxon>Peronosporales</taxon>
        <taxon>Peronosporaceae</taxon>
        <taxon>Phytophthora</taxon>
    </lineage>
</organism>
<dbReference type="VEuPathDB" id="FungiDB:PPTG_14262"/>
<reference evidence="1" key="1">
    <citation type="submission" date="2013-11" db="EMBL/GenBank/DDBJ databases">
        <title>The Genome Sequence of Phytophthora parasitica IAC_01/95.</title>
        <authorList>
            <consortium name="The Broad Institute Genomics Platform"/>
            <person name="Russ C."/>
            <person name="Tyler B."/>
            <person name="Panabieres F."/>
            <person name="Shan W."/>
            <person name="Tripathy S."/>
            <person name="Grunwald N."/>
            <person name="Machado M."/>
            <person name="Johnson C.S."/>
            <person name="Arredondo F."/>
            <person name="Hong C."/>
            <person name="Coffey M."/>
            <person name="Young S.K."/>
            <person name="Zeng Q."/>
            <person name="Gargeya S."/>
            <person name="Fitzgerald M."/>
            <person name="Abouelleil A."/>
            <person name="Alvarado L."/>
            <person name="Chapman S.B."/>
            <person name="Gainer-Dewar J."/>
            <person name="Goldberg J."/>
            <person name="Griggs A."/>
            <person name="Gujja S."/>
            <person name="Hansen M."/>
            <person name="Howarth C."/>
            <person name="Imamovic A."/>
            <person name="Ireland A."/>
            <person name="Larimer J."/>
            <person name="McCowan C."/>
            <person name="Murphy C."/>
            <person name="Pearson M."/>
            <person name="Poon T.W."/>
            <person name="Priest M."/>
            <person name="Roberts A."/>
            <person name="Saif S."/>
            <person name="Shea T."/>
            <person name="Sykes S."/>
            <person name="Wortman J."/>
            <person name="Nusbaum C."/>
            <person name="Birren B."/>
        </authorList>
    </citation>
    <scope>NUCLEOTIDE SEQUENCE [LARGE SCALE GENOMIC DNA]</scope>
    <source>
        <strain evidence="1">IAC_01/95</strain>
    </source>
</reference>
<dbReference type="AlphaFoldDB" id="W2MER1"/>